<feature type="transmembrane region" description="Helical" evidence="1">
    <location>
        <begin position="177"/>
        <end position="200"/>
    </location>
</feature>
<evidence type="ECO:0000313" key="4">
    <source>
        <dbReference type="Proteomes" id="UP000807342"/>
    </source>
</evidence>
<keyword evidence="4" id="KW-1185">Reference proteome</keyword>
<dbReference type="Proteomes" id="UP000807342">
    <property type="component" value="Unassembled WGS sequence"/>
</dbReference>
<feature type="transmembrane region" description="Helical" evidence="1">
    <location>
        <begin position="59"/>
        <end position="80"/>
    </location>
</feature>
<feature type="transmembrane region" description="Helical" evidence="1">
    <location>
        <begin position="20"/>
        <end position="39"/>
    </location>
</feature>
<gene>
    <name evidence="3" type="ORF">P691DRAFT_283424</name>
</gene>
<dbReference type="EMBL" id="MU151318">
    <property type="protein sequence ID" value="KAF9445191.1"/>
    <property type="molecule type" value="Genomic_DNA"/>
</dbReference>
<feature type="transmembrane region" description="Helical" evidence="1">
    <location>
        <begin position="125"/>
        <end position="147"/>
    </location>
</feature>
<accession>A0A9P6BYI4</accession>
<feature type="transmembrane region" description="Helical" evidence="1">
    <location>
        <begin position="226"/>
        <end position="244"/>
    </location>
</feature>
<keyword evidence="1" id="KW-1133">Transmembrane helix</keyword>
<dbReference type="AlphaFoldDB" id="A0A9P6BYI4"/>
<evidence type="ECO:0000259" key="2">
    <source>
        <dbReference type="Pfam" id="PF20151"/>
    </source>
</evidence>
<sequence>MTPNLIGEETELVSDVVRVLYLQHYCQLAALVITFYDHIITFDQELEMIWKKRWSKSKILYLMCRYIGDILILGETYLYLNQQPTDASLVGMWATRILAMIAFICTWTTQLILKFRITALYNSRLLSRCLTAVFVGGIISLIILGLLSLNGMQVISEPIHGIHQCTCTKLPPNAFMLWFPILFFDTLLFSLAIGIVVINWRRKCSQPLSPESGGPSLVAVLLRDNFEYFFLAFGIYLTTTVVWLSAKPQYFSIPACFSYSIVTVMGCRLILNLCDAYYNPDSHMARGTSEWDSLPPWGEPSAPTIGNVTHQANVAAPSLQIQSTTDAGSSAGSEVTWS</sequence>
<dbReference type="InterPro" id="IPR045340">
    <property type="entry name" value="DUF6533"/>
</dbReference>
<protein>
    <recommendedName>
        <fullName evidence="2">DUF6533 domain-containing protein</fullName>
    </recommendedName>
</protein>
<evidence type="ECO:0000313" key="3">
    <source>
        <dbReference type="EMBL" id="KAF9445191.1"/>
    </source>
</evidence>
<dbReference type="OrthoDB" id="2638860at2759"/>
<name>A0A9P6BYI4_9AGAR</name>
<keyword evidence="1" id="KW-0472">Membrane</keyword>
<organism evidence="3 4">
    <name type="scientific">Macrolepiota fuliginosa MF-IS2</name>
    <dbReference type="NCBI Taxonomy" id="1400762"/>
    <lineage>
        <taxon>Eukaryota</taxon>
        <taxon>Fungi</taxon>
        <taxon>Dikarya</taxon>
        <taxon>Basidiomycota</taxon>
        <taxon>Agaricomycotina</taxon>
        <taxon>Agaricomycetes</taxon>
        <taxon>Agaricomycetidae</taxon>
        <taxon>Agaricales</taxon>
        <taxon>Agaricineae</taxon>
        <taxon>Agaricaceae</taxon>
        <taxon>Macrolepiota</taxon>
    </lineage>
</organism>
<feature type="transmembrane region" description="Helical" evidence="1">
    <location>
        <begin position="250"/>
        <end position="271"/>
    </location>
</feature>
<feature type="transmembrane region" description="Helical" evidence="1">
    <location>
        <begin position="92"/>
        <end position="113"/>
    </location>
</feature>
<comment type="caution">
    <text evidence="3">The sequence shown here is derived from an EMBL/GenBank/DDBJ whole genome shotgun (WGS) entry which is preliminary data.</text>
</comment>
<evidence type="ECO:0000256" key="1">
    <source>
        <dbReference type="SAM" id="Phobius"/>
    </source>
</evidence>
<dbReference type="Pfam" id="PF20151">
    <property type="entry name" value="DUF6533"/>
    <property type="match status" value="1"/>
</dbReference>
<keyword evidence="1" id="KW-0812">Transmembrane</keyword>
<reference evidence="3" key="1">
    <citation type="submission" date="2020-11" db="EMBL/GenBank/DDBJ databases">
        <authorList>
            <consortium name="DOE Joint Genome Institute"/>
            <person name="Ahrendt S."/>
            <person name="Riley R."/>
            <person name="Andreopoulos W."/>
            <person name="Labutti K."/>
            <person name="Pangilinan J."/>
            <person name="Ruiz-Duenas F.J."/>
            <person name="Barrasa J.M."/>
            <person name="Sanchez-Garcia M."/>
            <person name="Camarero S."/>
            <person name="Miyauchi S."/>
            <person name="Serrano A."/>
            <person name="Linde D."/>
            <person name="Babiker R."/>
            <person name="Drula E."/>
            <person name="Ayuso-Fernandez I."/>
            <person name="Pacheco R."/>
            <person name="Padilla G."/>
            <person name="Ferreira P."/>
            <person name="Barriuso J."/>
            <person name="Kellner H."/>
            <person name="Castanera R."/>
            <person name="Alfaro M."/>
            <person name="Ramirez L."/>
            <person name="Pisabarro A.G."/>
            <person name="Kuo A."/>
            <person name="Tritt A."/>
            <person name="Lipzen A."/>
            <person name="He G."/>
            <person name="Yan M."/>
            <person name="Ng V."/>
            <person name="Cullen D."/>
            <person name="Martin F."/>
            <person name="Rosso M.-N."/>
            <person name="Henrissat B."/>
            <person name="Hibbett D."/>
            <person name="Martinez A.T."/>
            <person name="Grigoriev I.V."/>
        </authorList>
    </citation>
    <scope>NUCLEOTIDE SEQUENCE</scope>
    <source>
        <strain evidence="3">MF-IS2</strain>
    </source>
</reference>
<proteinExistence type="predicted"/>
<feature type="domain" description="DUF6533" evidence="2">
    <location>
        <begin position="25"/>
        <end position="68"/>
    </location>
</feature>